<protein>
    <recommendedName>
        <fullName evidence="2">non-specific serine/threonine protein kinase</fullName>
        <ecNumber evidence="2">2.7.11.1</ecNumber>
    </recommendedName>
</protein>
<feature type="compositionally biased region" description="Polar residues" evidence="11">
    <location>
        <begin position="935"/>
        <end position="950"/>
    </location>
</feature>
<feature type="compositionally biased region" description="Pro residues" evidence="11">
    <location>
        <begin position="405"/>
        <end position="418"/>
    </location>
</feature>
<dbReference type="Pfam" id="PF00069">
    <property type="entry name" value="Pkinase"/>
    <property type="match status" value="1"/>
</dbReference>
<comment type="similarity">
    <text evidence="1">Belongs to the protein kinase superfamily. STE Ser/Thr protein kinase family. STE20 subfamily.</text>
</comment>
<evidence type="ECO:0000256" key="1">
    <source>
        <dbReference type="ARBA" id="ARBA00008874"/>
    </source>
</evidence>
<evidence type="ECO:0000256" key="6">
    <source>
        <dbReference type="ARBA" id="ARBA00022777"/>
    </source>
</evidence>
<dbReference type="InterPro" id="IPR001180">
    <property type="entry name" value="CNH_dom"/>
</dbReference>
<dbReference type="EC" id="2.7.11.1" evidence="2"/>
<dbReference type="SMART" id="SM00220">
    <property type="entry name" value="S_TKc"/>
    <property type="match status" value="1"/>
</dbReference>
<keyword evidence="7 10" id="KW-0067">ATP-binding</keyword>
<feature type="compositionally biased region" description="Basic residues" evidence="11">
    <location>
        <begin position="478"/>
        <end position="487"/>
    </location>
</feature>
<accession>A0A9P0DHT2</accession>
<dbReference type="InterPro" id="IPR011009">
    <property type="entry name" value="Kinase-like_dom_sf"/>
</dbReference>
<name>A0A9P0DHT2_PHACE</name>
<dbReference type="FunFam" id="1.10.510.10:FF:000003">
    <property type="entry name" value="TRAF2 and NCK-interacting protein kinase isoform 4"/>
    <property type="match status" value="1"/>
</dbReference>
<dbReference type="Gene3D" id="1.10.510.10">
    <property type="entry name" value="Transferase(Phosphotransferase) domain 1"/>
    <property type="match status" value="1"/>
</dbReference>
<feature type="compositionally biased region" description="Basic and acidic residues" evidence="11">
    <location>
        <begin position="648"/>
        <end position="664"/>
    </location>
</feature>
<dbReference type="EMBL" id="OU896716">
    <property type="protein sequence ID" value="CAH1117983.1"/>
    <property type="molecule type" value="Genomic_DNA"/>
</dbReference>
<evidence type="ECO:0000259" key="12">
    <source>
        <dbReference type="PROSITE" id="PS50011"/>
    </source>
</evidence>
<dbReference type="InterPro" id="IPR008271">
    <property type="entry name" value="Ser/Thr_kinase_AS"/>
</dbReference>
<feature type="region of interest" description="Disordered" evidence="11">
    <location>
        <begin position="727"/>
        <end position="904"/>
    </location>
</feature>
<keyword evidence="5 10" id="KW-0547">Nucleotide-binding</keyword>
<comment type="catalytic activity">
    <reaction evidence="9">
        <text>L-seryl-[protein] + ATP = O-phospho-L-seryl-[protein] + ADP + H(+)</text>
        <dbReference type="Rhea" id="RHEA:17989"/>
        <dbReference type="Rhea" id="RHEA-COMP:9863"/>
        <dbReference type="Rhea" id="RHEA-COMP:11604"/>
        <dbReference type="ChEBI" id="CHEBI:15378"/>
        <dbReference type="ChEBI" id="CHEBI:29999"/>
        <dbReference type="ChEBI" id="CHEBI:30616"/>
        <dbReference type="ChEBI" id="CHEBI:83421"/>
        <dbReference type="ChEBI" id="CHEBI:456216"/>
        <dbReference type="EC" id="2.7.11.1"/>
    </reaction>
</comment>
<dbReference type="SUPFAM" id="SSF56112">
    <property type="entry name" value="Protein kinase-like (PK-like)"/>
    <property type="match status" value="1"/>
</dbReference>
<dbReference type="CDD" id="cd06608">
    <property type="entry name" value="STKc_myosinIII_N_like"/>
    <property type="match status" value="1"/>
</dbReference>
<evidence type="ECO:0000256" key="11">
    <source>
        <dbReference type="SAM" id="MobiDB-lite"/>
    </source>
</evidence>
<feature type="compositionally biased region" description="Polar residues" evidence="11">
    <location>
        <begin position="634"/>
        <end position="647"/>
    </location>
</feature>
<reference evidence="14" key="1">
    <citation type="submission" date="2022-01" db="EMBL/GenBank/DDBJ databases">
        <authorList>
            <person name="King R."/>
        </authorList>
    </citation>
    <scope>NUCLEOTIDE SEQUENCE</scope>
</reference>
<keyword evidence="4" id="KW-0808">Transferase</keyword>
<dbReference type="OrthoDB" id="8957712at2759"/>
<dbReference type="GO" id="GO:0005524">
    <property type="term" value="F:ATP binding"/>
    <property type="evidence" value="ECO:0007669"/>
    <property type="project" value="UniProtKB-UniRule"/>
</dbReference>
<sequence length="1279" mass="142861">MAHQMPPSVNCSLDDIDLTALKDPAGIFELIEVVGNGTYGQVYKGRHTKTGQLAAIKVMDVTEDEEEEIKLEINVLKKYSNHRNIATYYGAFIKKSPPGKDDQLWLVMEYCGAGSVTDLVKSTKGQSLKEEWIAYICREILRGLSYLHSNKVIHRDIKGQNVLLTDNAEVKLVDFGVSAQLDRTIGRRNTFIGTPYWMAPEVIACDENPDATYDNRSDLWSLGITALEMAESQPPLCELHPMRALFLIPRNPPPRLKSKKWNRKFHGFIETVLVKDYHERPYTEQLLKHPFIKDQPTERQVRIQLKDHIDRCKKRKQEKEREDYRYSGSENEEEEPQLAGEPSSIVQAPGGDTLRRNFQQIQEGRTLSQVEPPPRSGKHKDREEIPEPGPPARPPIPTRVIVVPDPAPPRRPLPPPPDNNFGASKSQQQQQIQQQRNSQHQFKPMGPARKPEELDALAAHLNELGVQQTAQPEAPPRNRNHHHHQHNHQPPPPAAQAQSAANNNHVPPAGQGGASGAGEVDSETDSEPEDNGRARNDGTLLASDPPKPLAGLGAVPEGAAAAGAATSNAGGGAPNRPLPPTPDDDDDAPGGDKTLVLRKQPAAHLADKPLRQTAEDIDEATLLKDWDFDKFFPTKQTPSSSTNGSSKASEKDKKQGHRRMESDSKMSNPFFRGFRRENSDFFPMSSRHSAIFIDKTARSSGIFNNNRRGSDVGVSKKPAGEPVLMEYIKKTDSLSSTPKREPKRGYQPEKDGGLLRNFMRPRREKTESDIVLRHSEARRSIRESLEARRREIEAQFTREADDMRRRSSKPIEVGSLNLSVSSTGSNSTAGDEFSFVQNGRSSGEHPRQSVLPDLLSQASGSPGTPSARDKSTNEEFLITPPISSSSPHHPHPPNSSPHRQPHPNANALALQQKQRSFLAFGFGASSAPSRRESHVNVNVTPTSHDVSSDTPEIRKYKKRFNSEILCAALWGVNLLIGTEHGLMLLDRSGQGKVYQLISRRRFQQMEVLEGQNILVTISGKKNRVRVYYLSWLKSKILRTDGVSDVSQVERRNGWINVGDLQGAVHFKIVKYERIKFLVIALKDSIEIYAWAPKPYHKFMAFKSFSDLTYRPLLVDLTVEEGSRLKVIYGSSEGFHAVDLDSASVYDIYLPKIPQHGISPHCIVTLPNTNGMQLLLCYDNEGVYVNTYGRISKNMLLQWGEMPTSVAYIGTGQIMGWGNKAIEIRSVESGHLDGVFMHKKSQRLKFLCERNDKVFFSSAKSGSSCQIYFMTLNKPGMANW</sequence>
<evidence type="ECO:0000256" key="9">
    <source>
        <dbReference type="ARBA" id="ARBA00048679"/>
    </source>
</evidence>
<evidence type="ECO:0000256" key="8">
    <source>
        <dbReference type="ARBA" id="ARBA00047899"/>
    </source>
</evidence>
<feature type="region of interest" description="Disordered" evidence="11">
    <location>
        <begin position="628"/>
        <end position="671"/>
    </location>
</feature>
<dbReference type="PROSITE" id="PS50011">
    <property type="entry name" value="PROTEIN_KINASE_DOM"/>
    <property type="match status" value="1"/>
</dbReference>
<feature type="domain" description="CNH" evidence="13">
    <location>
        <begin position="961"/>
        <end position="1253"/>
    </location>
</feature>
<dbReference type="PROSITE" id="PS00108">
    <property type="entry name" value="PROTEIN_KINASE_ST"/>
    <property type="match status" value="1"/>
</dbReference>
<dbReference type="PROSITE" id="PS50219">
    <property type="entry name" value="CNH"/>
    <property type="match status" value="1"/>
</dbReference>
<dbReference type="AlphaFoldDB" id="A0A9P0DHT2"/>
<feature type="compositionally biased region" description="Basic and acidic residues" evidence="11">
    <location>
        <begin position="605"/>
        <end position="614"/>
    </location>
</feature>
<dbReference type="InterPro" id="IPR051700">
    <property type="entry name" value="STE20_Ser-Thr_kinase"/>
</dbReference>
<feature type="compositionally biased region" description="Low complexity" evidence="11">
    <location>
        <begin position="550"/>
        <end position="568"/>
    </location>
</feature>
<feature type="binding site" evidence="10">
    <location>
        <position position="57"/>
    </location>
    <ligand>
        <name>ATP</name>
        <dbReference type="ChEBI" id="CHEBI:30616"/>
    </ligand>
</feature>
<organism evidence="14 15">
    <name type="scientific">Phaedon cochleariae</name>
    <name type="common">Mustard beetle</name>
    <dbReference type="NCBI Taxonomy" id="80249"/>
    <lineage>
        <taxon>Eukaryota</taxon>
        <taxon>Metazoa</taxon>
        <taxon>Ecdysozoa</taxon>
        <taxon>Arthropoda</taxon>
        <taxon>Hexapoda</taxon>
        <taxon>Insecta</taxon>
        <taxon>Pterygota</taxon>
        <taxon>Neoptera</taxon>
        <taxon>Endopterygota</taxon>
        <taxon>Coleoptera</taxon>
        <taxon>Polyphaga</taxon>
        <taxon>Cucujiformia</taxon>
        <taxon>Chrysomeloidea</taxon>
        <taxon>Chrysomelidae</taxon>
        <taxon>Chrysomelinae</taxon>
        <taxon>Chrysomelini</taxon>
        <taxon>Phaedon</taxon>
    </lineage>
</organism>
<dbReference type="GO" id="GO:0005829">
    <property type="term" value="C:cytosol"/>
    <property type="evidence" value="ECO:0007669"/>
    <property type="project" value="TreeGrafter"/>
</dbReference>
<feature type="domain" description="Protein kinase" evidence="12">
    <location>
        <begin position="28"/>
        <end position="292"/>
    </location>
</feature>
<dbReference type="Proteomes" id="UP001153737">
    <property type="component" value="Chromosome 10"/>
</dbReference>
<feature type="compositionally biased region" description="Pro residues" evidence="11">
    <location>
        <begin position="387"/>
        <end position="397"/>
    </location>
</feature>
<dbReference type="SMART" id="SM00036">
    <property type="entry name" value="CNH"/>
    <property type="match status" value="1"/>
</dbReference>
<dbReference type="PANTHER" id="PTHR47096">
    <property type="entry name" value="MISSHAPEN LIKE KINASE 1"/>
    <property type="match status" value="1"/>
</dbReference>
<feature type="region of interest" description="Disordered" evidence="11">
    <location>
        <begin position="311"/>
        <end position="614"/>
    </location>
</feature>
<comment type="catalytic activity">
    <reaction evidence="8">
        <text>L-threonyl-[protein] + ATP = O-phospho-L-threonyl-[protein] + ADP + H(+)</text>
        <dbReference type="Rhea" id="RHEA:46608"/>
        <dbReference type="Rhea" id="RHEA-COMP:11060"/>
        <dbReference type="Rhea" id="RHEA-COMP:11605"/>
        <dbReference type="ChEBI" id="CHEBI:15378"/>
        <dbReference type="ChEBI" id="CHEBI:30013"/>
        <dbReference type="ChEBI" id="CHEBI:30616"/>
        <dbReference type="ChEBI" id="CHEBI:61977"/>
        <dbReference type="ChEBI" id="CHEBI:456216"/>
        <dbReference type="EC" id="2.7.11.1"/>
    </reaction>
</comment>
<gene>
    <name evidence="14" type="ORF">PHAECO_LOCUS1704</name>
</gene>
<evidence type="ECO:0000259" key="13">
    <source>
        <dbReference type="PROSITE" id="PS50219"/>
    </source>
</evidence>
<dbReference type="PROSITE" id="PS00107">
    <property type="entry name" value="PROTEIN_KINASE_ATP"/>
    <property type="match status" value="1"/>
</dbReference>
<dbReference type="InterPro" id="IPR000719">
    <property type="entry name" value="Prot_kinase_dom"/>
</dbReference>
<feature type="compositionally biased region" description="Low complexity" evidence="11">
    <location>
        <begin position="495"/>
        <end position="505"/>
    </location>
</feature>
<feature type="compositionally biased region" description="Basic and acidic residues" evidence="11">
    <location>
        <begin position="727"/>
        <end position="753"/>
    </location>
</feature>
<reference evidence="14" key="2">
    <citation type="submission" date="2022-10" db="EMBL/GenBank/DDBJ databases">
        <authorList>
            <consortium name="ENA_rothamsted_submissions"/>
            <consortium name="culmorum"/>
            <person name="King R."/>
        </authorList>
    </citation>
    <scope>NUCLEOTIDE SEQUENCE</scope>
</reference>
<dbReference type="Pfam" id="PF00780">
    <property type="entry name" value="CNH"/>
    <property type="match status" value="1"/>
</dbReference>
<evidence type="ECO:0000313" key="14">
    <source>
        <dbReference type="EMBL" id="CAH1117983.1"/>
    </source>
</evidence>
<evidence type="ECO:0000256" key="4">
    <source>
        <dbReference type="ARBA" id="ARBA00022679"/>
    </source>
</evidence>
<evidence type="ECO:0000256" key="2">
    <source>
        <dbReference type="ARBA" id="ARBA00012513"/>
    </source>
</evidence>
<evidence type="ECO:0000256" key="10">
    <source>
        <dbReference type="PROSITE-ProRule" id="PRU10141"/>
    </source>
</evidence>
<feature type="compositionally biased region" description="Polar residues" evidence="11">
    <location>
        <begin position="816"/>
        <end position="841"/>
    </location>
</feature>
<feature type="compositionally biased region" description="Low complexity" evidence="11">
    <location>
        <begin position="427"/>
        <end position="441"/>
    </location>
</feature>
<evidence type="ECO:0000256" key="5">
    <source>
        <dbReference type="ARBA" id="ARBA00022741"/>
    </source>
</evidence>
<dbReference type="GO" id="GO:0004674">
    <property type="term" value="F:protein serine/threonine kinase activity"/>
    <property type="evidence" value="ECO:0007669"/>
    <property type="project" value="UniProtKB-KW"/>
</dbReference>
<keyword evidence="3" id="KW-0723">Serine/threonine-protein kinase</keyword>
<feature type="compositionally biased region" description="Basic and acidic residues" evidence="11">
    <location>
        <begin position="764"/>
        <end position="805"/>
    </location>
</feature>
<keyword evidence="15" id="KW-1185">Reference proteome</keyword>
<feature type="region of interest" description="Disordered" evidence="11">
    <location>
        <begin position="925"/>
        <end position="950"/>
    </location>
</feature>
<evidence type="ECO:0000256" key="7">
    <source>
        <dbReference type="ARBA" id="ARBA00022840"/>
    </source>
</evidence>
<dbReference type="FunFam" id="3.30.200.20:FF:000006">
    <property type="entry name" value="TRAF2 and NCK-interacting protein kinase isoform 4"/>
    <property type="match status" value="1"/>
</dbReference>
<proteinExistence type="inferred from homology"/>
<feature type="compositionally biased region" description="Acidic residues" evidence="11">
    <location>
        <begin position="520"/>
        <end position="529"/>
    </location>
</feature>
<evidence type="ECO:0000313" key="15">
    <source>
        <dbReference type="Proteomes" id="UP001153737"/>
    </source>
</evidence>
<dbReference type="InterPro" id="IPR017441">
    <property type="entry name" value="Protein_kinase_ATP_BS"/>
</dbReference>
<feature type="compositionally biased region" description="Polar residues" evidence="11">
    <location>
        <begin position="356"/>
        <end position="369"/>
    </location>
</feature>
<dbReference type="PANTHER" id="PTHR47096:SF1">
    <property type="entry name" value="MISSHAPEN LIKE KINASE 1"/>
    <property type="match status" value="1"/>
</dbReference>
<evidence type="ECO:0000256" key="3">
    <source>
        <dbReference type="ARBA" id="ARBA00022527"/>
    </source>
</evidence>
<keyword evidence="6" id="KW-0418">Kinase</keyword>
<dbReference type="Gene3D" id="3.30.200.20">
    <property type="entry name" value="Phosphorylase Kinase, domain 1"/>
    <property type="match status" value="1"/>
</dbReference>